<organism evidence="2">
    <name type="scientific">Brugia malayi</name>
    <name type="common">Filarial nematode worm</name>
    <dbReference type="NCBI Taxonomy" id="6279"/>
    <lineage>
        <taxon>Eukaryota</taxon>
        <taxon>Metazoa</taxon>
        <taxon>Ecdysozoa</taxon>
        <taxon>Nematoda</taxon>
        <taxon>Chromadorea</taxon>
        <taxon>Rhabditida</taxon>
        <taxon>Spirurina</taxon>
        <taxon>Spiruromorpha</taxon>
        <taxon>Filarioidea</taxon>
        <taxon>Onchocercidae</taxon>
        <taxon>Brugia</taxon>
    </lineage>
</organism>
<feature type="region of interest" description="Disordered" evidence="1">
    <location>
        <begin position="1"/>
        <end position="45"/>
    </location>
</feature>
<dbReference type="EMBL" id="LN856584">
    <property type="protein sequence ID" value="CDQ06796.1"/>
    <property type="molecule type" value="Genomic_DNA"/>
</dbReference>
<protein>
    <submittedName>
        <fullName evidence="2">Bm8709</fullName>
    </submittedName>
</protein>
<gene>
    <name evidence="2" type="primary">Bm8709</name>
    <name evidence="2" type="ORF">BM_Bm8709</name>
</gene>
<name>A0A1I9G8J3_BRUMA</name>
<sequence length="58" mass="5883">MLSNNVFLIPKRGETELPDGGASVEEDRGTAADGNGTSGSGRSAAEPLLTVAAVLRLL</sequence>
<dbReference type="AlphaFoldDB" id="A0A1I9G8J3"/>
<proteinExistence type="predicted"/>
<evidence type="ECO:0000313" key="2">
    <source>
        <dbReference type="EMBL" id="CDQ06796.1"/>
    </source>
</evidence>
<accession>A0A1I9G8J3</accession>
<reference evidence="2" key="2">
    <citation type="submission" date="2012-12" db="EMBL/GenBank/DDBJ databases">
        <authorList>
            <consortium name="WormBase Consortium"/>
            <person name="Ghedin E."/>
            <person name="Paulini M."/>
        </authorList>
    </citation>
    <scope>NUCLEOTIDE SEQUENCE</scope>
    <source>
        <strain evidence="2">FR3</strain>
    </source>
</reference>
<reference evidence="2" key="1">
    <citation type="journal article" date="2007" name="Science">
        <title>Draft genome of the filarial nematode parasite Brugia malayi.</title>
        <authorList>
            <person name="Ghedin E."/>
            <person name="Wang S."/>
            <person name="Spiro D."/>
            <person name="Caler E."/>
            <person name="Zhao Q."/>
            <person name="Crabtree J."/>
            <person name="Allen J.E."/>
            <person name="Delcher A.L."/>
            <person name="Guiliano D.B."/>
            <person name="Miranda-Saavedra D."/>
            <person name="Angiuoli S.V."/>
            <person name="Creasy T."/>
            <person name="Amedeo P."/>
            <person name="Haas B."/>
            <person name="El-Sayed N.M."/>
            <person name="Wortman J.R."/>
            <person name="Feldblyum T."/>
            <person name="Tallon L."/>
            <person name="Schatz M."/>
            <person name="Shumway M."/>
            <person name="Koo H."/>
            <person name="Salzberg S.L."/>
            <person name="Schobel S."/>
            <person name="Pertea M."/>
            <person name="Pop M."/>
            <person name="White O."/>
            <person name="Barton G.J."/>
            <person name="Carlow C.K."/>
            <person name="Crawford M.J."/>
            <person name="Daub J."/>
            <person name="Dimmic M.W."/>
            <person name="Estes C.F."/>
            <person name="Foster J.M."/>
            <person name="Ganatra M."/>
            <person name="Gregory W.F."/>
            <person name="Johnson N.M."/>
            <person name="Jin J."/>
            <person name="Komuniecki R."/>
            <person name="Korf I."/>
            <person name="Kumar S."/>
            <person name="Laney S."/>
            <person name="Li B.W."/>
            <person name="Li W."/>
            <person name="Lindblom T.H."/>
            <person name="Lustigman S."/>
            <person name="Ma D."/>
            <person name="Maina C.V."/>
            <person name="Martin D.M."/>
            <person name="McCarter J.P."/>
            <person name="McReynolds L."/>
            <person name="Mitreva M."/>
            <person name="Nutman T.B."/>
            <person name="Parkinson J."/>
            <person name="Peregrin-Alvarez J.M."/>
            <person name="Poole C."/>
            <person name="Ren Q."/>
            <person name="Saunders L."/>
            <person name="Sluder A.E."/>
            <person name="Smith K."/>
            <person name="Stanke M."/>
            <person name="Unnasch T.R."/>
            <person name="Ware J."/>
            <person name="Wei A.D."/>
            <person name="Weil G."/>
            <person name="Williams D.J."/>
            <person name="Zhang Y."/>
            <person name="Williams S.A."/>
            <person name="Fraser-Liggett C."/>
            <person name="Slatko B."/>
            <person name="Blaxter M.L."/>
            <person name="Scott A.L."/>
        </authorList>
    </citation>
    <scope>NUCLEOTIDE SEQUENCE</scope>
    <source>
        <strain evidence="2">FR3</strain>
    </source>
</reference>
<evidence type="ECO:0000256" key="1">
    <source>
        <dbReference type="SAM" id="MobiDB-lite"/>
    </source>
</evidence>